<sequence length="108" mass="12311">MGFNPNLIQTIDVKMCPADIDALRNDLENISKTNRKYECQRSCNMVTDKSTGERFIAHSAIVDGTNKYMQKSDYSMHGIATFEGFTDGHLPSDSNLYSYEIAYYKCNF</sequence>
<dbReference type="EMBL" id="QCXX01000002">
    <property type="protein sequence ID" value="PUV25095.1"/>
    <property type="molecule type" value="Genomic_DNA"/>
</dbReference>
<accession>A0A363NWB2</accession>
<name>A0A363NWB2_9SPHI</name>
<dbReference type="RefSeq" id="WP_108633427.1">
    <property type="nucleotide sequence ID" value="NZ_QCXX01000002.1"/>
</dbReference>
<dbReference type="OrthoDB" id="650311at2"/>
<proteinExistence type="predicted"/>
<comment type="caution">
    <text evidence="1">The sequence shown here is derived from an EMBL/GenBank/DDBJ whole genome shotgun (WGS) entry which is preliminary data.</text>
</comment>
<dbReference type="AlphaFoldDB" id="A0A363NWB2"/>
<protein>
    <submittedName>
        <fullName evidence="1">Uncharacterized protein</fullName>
    </submittedName>
</protein>
<evidence type="ECO:0000313" key="2">
    <source>
        <dbReference type="Proteomes" id="UP000250831"/>
    </source>
</evidence>
<dbReference type="Proteomes" id="UP000250831">
    <property type="component" value="Unassembled WGS sequence"/>
</dbReference>
<organism evidence="1 2">
    <name type="scientific">Sphingobacterium athyrii</name>
    <dbReference type="NCBI Taxonomy" id="2152717"/>
    <lineage>
        <taxon>Bacteria</taxon>
        <taxon>Pseudomonadati</taxon>
        <taxon>Bacteroidota</taxon>
        <taxon>Sphingobacteriia</taxon>
        <taxon>Sphingobacteriales</taxon>
        <taxon>Sphingobacteriaceae</taxon>
        <taxon>Sphingobacterium</taxon>
    </lineage>
</organism>
<keyword evidence="2" id="KW-1185">Reference proteome</keyword>
<reference evidence="1 2" key="1">
    <citation type="submission" date="2018-04" db="EMBL/GenBank/DDBJ databases">
        <title>Sphingobacterium sp. M46 Genome.</title>
        <authorList>
            <person name="Cheng J."/>
            <person name="Li Y."/>
        </authorList>
    </citation>
    <scope>NUCLEOTIDE SEQUENCE [LARGE SCALE GENOMIC DNA]</scope>
    <source>
        <strain evidence="1 2">M46</strain>
    </source>
</reference>
<gene>
    <name evidence="1" type="ORF">DCO56_09135</name>
</gene>
<evidence type="ECO:0000313" key="1">
    <source>
        <dbReference type="EMBL" id="PUV25095.1"/>
    </source>
</evidence>